<proteinExistence type="predicted"/>
<protein>
    <submittedName>
        <fullName evidence="1">Uncharacterized protein</fullName>
    </submittedName>
</protein>
<gene>
    <name evidence="1" type="ORF">EVOR1521_LOCUS13306</name>
</gene>
<sequence length="290" mass="33315">MYLPRSVLLETVLKVNPSIKGTNKMNKVELANIVTVNWRIITEQYAKEAGLLSIYDDQDDTSPEVVIPFENEMIKVFYKYDTTSTGTELLRALNAWFVADLTPDTCLLKVGDSLIYSYETIHAYVFDKYPSLSLLPKLRGGTLQRWKKPLNKAEALKQMVDKSKDTIIRKIDTTLVMDIQEAPPVSFAQVIAQIDNKVADFREKMMTGELTMERVVNQLTDEQIDVLERVFAFKTSEKTEQKVIDAVNIIYKDATAIDDVLPHLKRAKMGIVLYHNFHDYTKFHLNDNFH</sequence>
<dbReference type="Proteomes" id="UP001178507">
    <property type="component" value="Unassembled WGS sequence"/>
</dbReference>
<accession>A0AA36IG71</accession>
<dbReference type="AlphaFoldDB" id="A0AA36IG71"/>
<reference evidence="1" key="1">
    <citation type="submission" date="2023-08" db="EMBL/GenBank/DDBJ databases">
        <authorList>
            <person name="Chen Y."/>
            <person name="Shah S."/>
            <person name="Dougan E. K."/>
            <person name="Thang M."/>
            <person name="Chan C."/>
        </authorList>
    </citation>
    <scope>NUCLEOTIDE SEQUENCE</scope>
</reference>
<evidence type="ECO:0000313" key="2">
    <source>
        <dbReference type="Proteomes" id="UP001178507"/>
    </source>
</evidence>
<feature type="non-terminal residue" evidence="1">
    <location>
        <position position="290"/>
    </location>
</feature>
<evidence type="ECO:0000313" key="1">
    <source>
        <dbReference type="EMBL" id="CAJ1387179.1"/>
    </source>
</evidence>
<name>A0AA36IG71_9DINO</name>
<keyword evidence="2" id="KW-1185">Reference proteome</keyword>
<dbReference type="EMBL" id="CAUJNA010001471">
    <property type="protein sequence ID" value="CAJ1387179.1"/>
    <property type="molecule type" value="Genomic_DNA"/>
</dbReference>
<organism evidence="1 2">
    <name type="scientific">Effrenium voratum</name>
    <dbReference type="NCBI Taxonomy" id="2562239"/>
    <lineage>
        <taxon>Eukaryota</taxon>
        <taxon>Sar</taxon>
        <taxon>Alveolata</taxon>
        <taxon>Dinophyceae</taxon>
        <taxon>Suessiales</taxon>
        <taxon>Symbiodiniaceae</taxon>
        <taxon>Effrenium</taxon>
    </lineage>
</organism>
<comment type="caution">
    <text evidence="1">The sequence shown here is derived from an EMBL/GenBank/DDBJ whole genome shotgun (WGS) entry which is preliminary data.</text>
</comment>